<organism evidence="2 3">
    <name type="scientific">Volvox africanus</name>
    <dbReference type="NCBI Taxonomy" id="51714"/>
    <lineage>
        <taxon>Eukaryota</taxon>
        <taxon>Viridiplantae</taxon>
        <taxon>Chlorophyta</taxon>
        <taxon>core chlorophytes</taxon>
        <taxon>Chlorophyceae</taxon>
        <taxon>CS clade</taxon>
        <taxon>Chlamydomonadales</taxon>
        <taxon>Volvocaceae</taxon>
        <taxon>Volvox</taxon>
    </lineage>
</organism>
<keyword evidence="1" id="KW-0472">Membrane</keyword>
<keyword evidence="3" id="KW-1185">Reference proteome</keyword>
<evidence type="ECO:0000313" key="3">
    <source>
        <dbReference type="Proteomes" id="UP001165090"/>
    </source>
</evidence>
<protein>
    <submittedName>
        <fullName evidence="2">Uncharacterized protein</fullName>
    </submittedName>
</protein>
<dbReference type="Proteomes" id="UP001165090">
    <property type="component" value="Unassembled WGS sequence"/>
</dbReference>
<accession>A0ABQ5RU81</accession>
<feature type="transmembrane region" description="Helical" evidence="1">
    <location>
        <begin position="41"/>
        <end position="60"/>
    </location>
</feature>
<keyword evidence="1" id="KW-1133">Transmembrane helix</keyword>
<name>A0ABQ5RU81_9CHLO</name>
<evidence type="ECO:0000256" key="1">
    <source>
        <dbReference type="SAM" id="Phobius"/>
    </source>
</evidence>
<keyword evidence="1" id="KW-0812">Transmembrane</keyword>
<reference evidence="2 3" key="1">
    <citation type="journal article" date="2023" name="IScience">
        <title>Expanded male sex-determining region conserved during the evolution of homothallism in the green alga Volvox.</title>
        <authorList>
            <person name="Yamamoto K."/>
            <person name="Matsuzaki R."/>
            <person name="Mahakham W."/>
            <person name="Heman W."/>
            <person name="Sekimoto H."/>
            <person name="Kawachi M."/>
            <person name="Minakuchi Y."/>
            <person name="Toyoda A."/>
            <person name="Nozaki H."/>
        </authorList>
    </citation>
    <scope>NUCLEOTIDE SEQUENCE [LARGE SCALE GENOMIC DNA]</scope>
    <source>
        <strain evidence="2 3">NIES-4468</strain>
    </source>
</reference>
<dbReference type="EMBL" id="BSDZ01000009">
    <property type="protein sequence ID" value="GLI61187.1"/>
    <property type="molecule type" value="Genomic_DNA"/>
</dbReference>
<proteinExistence type="predicted"/>
<comment type="caution">
    <text evidence="2">The sequence shown here is derived from an EMBL/GenBank/DDBJ whole genome shotgun (WGS) entry which is preliminary data.</text>
</comment>
<evidence type="ECO:0000313" key="2">
    <source>
        <dbReference type="EMBL" id="GLI61187.1"/>
    </source>
</evidence>
<gene>
    <name evidence="2" type="ORF">VaNZ11_003479</name>
</gene>
<sequence>MNPQGFLPRKPLPIFFVNMGQGVADFVRLTTGMEIPYQEGLMLIISTIVMAISIVLWIIIDVGNRADKCAHMAVLEARSVPANRQTQTRRSIDAERMHELARNAGHMNAATEAGELLGLGVNGAYTEKSYRRDASAMHGAGLRKKMT</sequence>